<gene>
    <name evidence="8" type="ORF">GFSPODELE1_LOCUS6350</name>
</gene>
<feature type="region of interest" description="Disordered" evidence="6">
    <location>
        <begin position="1"/>
        <end position="65"/>
    </location>
</feature>
<keyword evidence="4" id="KW-1133">Transmembrane helix</keyword>
<evidence type="ECO:0000256" key="6">
    <source>
        <dbReference type="SAM" id="MobiDB-lite"/>
    </source>
</evidence>
<dbReference type="InterPro" id="IPR027469">
    <property type="entry name" value="Cation_efflux_TMD_sf"/>
</dbReference>
<evidence type="ECO:0000256" key="5">
    <source>
        <dbReference type="ARBA" id="ARBA00023136"/>
    </source>
</evidence>
<keyword evidence="9" id="KW-1185">Reference proteome</keyword>
<dbReference type="Gene3D" id="3.30.70.1350">
    <property type="entry name" value="Cation efflux protein, cytoplasmic domain"/>
    <property type="match status" value="1"/>
</dbReference>
<feature type="domain" description="Cation efflux protein transmembrane" evidence="7">
    <location>
        <begin position="87"/>
        <end position="314"/>
    </location>
</feature>
<dbReference type="SUPFAM" id="SSF161111">
    <property type="entry name" value="Cation efflux protein transmembrane domain-like"/>
    <property type="match status" value="1"/>
</dbReference>
<keyword evidence="3" id="KW-0812">Transmembrane</keyword>
<feature type="compositionally biased region" description="Basic and acidic residues" evidence="6">
    <location>
        <begin position="15"/>
        <end position="42"/>
    </location>
</feature>
<keyword evidence="5" id="KW-0472">Membrane</keyword>
<organism evidence="8 9">
    <name type="scientific">Somion occarium</name>
    <dbReference type="NCBI Taxonomy" id="3059160"/>
    <lineage>
        <taxon>Eukaryota</taxon>
        <taxon>Fungi</taxon>
        <taxon>Dikarya</taxon>
        <taxon>Basidiomycota</taxon>
        <taxon>Agaricomycotina</taxon>
        <taxon>Agaricomycetes</taxon>
        <taxon>Polyporales</taxon>
        <taxon>Cerrenaceae</taxon>
        <taxon>Somion</taxon>
    </lineage>
</organism>
<sequence>MTAVLTRRMKSSQAKGKEPEKASVTSNHDHHEHDEHGREQHPGHSHSHSLFGLGHKHEPGEDGHVQNPEQIVEALKGGGDRGSRITVIGLVSNVGLTAAKGAAGWYMNSASLLADAGHSLGDLVGDFVTLICWKLSRMPPSERYPYGFGKFEVIGTTTVSLLLTGGAIAFGLHSFGLLMEALTHTAAELPAGPVHDLLVNVTQIGHSVPAVASQHAHGHALDPNAAWFAAISIVAKEWLYRATKKVADQERSPVLFANAIHHRSDAYSSMVALVAILGTWYFPHLPLDPLGGLLVSFLIIQQGWGLTLTALQQLTDAGVSAKTRESLYRTLQPLLPSSPHADTPSSGQREWHTENLLAVKDLRAMRAGALMFVDLVAEVPNTLTVEQTSALEEQIVRALKKERKEISEVRIKFMPVPRDPLV</sequence>
<evidence type="ECO:0000256" key="1">
    <source>
        <dbReference type="ARBA" id="ARBA00004141"/>
    </source>
</evidence>
<accession>A0ABP1DHS7</accession>
<evidence type="ECO:0000313" key="8">
    <source>
        <dbReference type="EMBL" id="CAL1707401.1"/>
    </source>
</evidence>
<reference evidence="9" key="1">
    <citation type="submission" date="2024-04" db="EMBL/GenBank/DDBJ databases">
        <authorList>
            <person name="Shaw F."/>
            <person name="Minotto A."/>
        </authorList>
    </citation>
    <scope>NUCLEOTIDE SEQUENCE [LARGE SCALE GENOMIC DNA]</scope>
</reference>
<dbReference type="Proteomes" id="UP001497453">
    <property type="component" value="Chromosome 4"/>
</dbReference>
<proteinExistence type="predicted"/>
<feature type="compositionally biased region" description="Basic and acidic residues" evidence="6">
    <location>
        <begin position="55"/>
        <end position="64"/>
    </location>
</feature>
<evidence type="ECO:0000256" key="4">
    <source>
        <dbReference type="ARBA" id="ARBA00022989"/>
    </source>
</evidence>
<dbReference type="InterPro" id="IPR058533">
    <property type="entry name" value="Cation_efflux_TM"/>
</dbReference>
<dbReference type="NCBIfam" id="TIGR01297">
    <property type="entry name" value="CDF"/>
    <property type="match status" value="1"/>
</dbReference>
<dbReference type="InterPro" id="IPR050291">
    <property type="entry name" value="CDF_Transporter"/>
</dbReference>
<dbReference type="SUPFAM" id="SSF160240">
    <property type="entry name" value="Cation efflux protein cytoplasmic domain-like"/>
    <property type="match status" value="1"/>
</dbReference>
<evidence type="ECO:0000313" key="9">
    <source>
        <dbReference type="Proteomes" id="UP001497453"/>
    </source>
</evidence>
<name>A0ABP1DHS7_9APHY</name>
<keyword evidence="2" id="KW-0813">Transport</keyword>
<evidence type="ECO:0000259" key="7">
    <source>
        <dbReference type="Pfam" id="PF01545"/>
    </source>
</evidence>
<evidence type="ECO:0000256" key="2">
    <source>
        <dbReference type="ARBA" id="ARBA00022448"/>
    </source>
</evidence>
<dbReference type="EMBL" id="OZ037947">
    <property type="protein sequence ID" value="CAL1707401.1"/>
    <property type="molecule type" value="Genomic_DNA"/>
</dbReference>
<evidence type="ECO:0000256" key="3">
    <source>
        <dbReference type="ARBA" id="ARBA00022692"/>
    </source>
</evidence>
<dbReference type="Pfam" id="PF01545">
    <property type="entry name" value="Cation_efflux"/>
    <property type="match status" value="1"/>
</dbReference>
<dbReference type="InterPro" id="IPR002524">
    <property type="entry name" value="Cation_efflux"/>
</dbReference>
<comment type="subcellular location">
    <subcellularLocation>
        <location evidence="1">Membrane</location>
        <topology evidence="1">Multi-pass membrane protein</topology>
    </subcellularLocation>
</comment>
<dbReference type="InterPro" id="IPR036837">
    <property type="entry name" value="Cation_efflux_CTD_sf"/>
</dbReference>
<dbReference type="PANTHER" id="PTHR43840:SF15">
    <property type="entry name" value="MITOCHONDRIAL METAL TRANSPORTER 1-RELATED"/>
    <property type="match status" value="1"/>
</dbReference>
<dbReference type="Gene3D" id="1.20.1510.10">
    <property type="entry name" value="Cation efflux protein transmembrane domain"/>
    <property type="match status" value="1"/>
</dbReference>
<dbReference type="PANTHER" id="PTHR43840">
    <property type="entry name" value="MITOCHONDRIAL METAL TRANSPORTER 1-RELATED"/>
    <property type="match status" value="1"/>
</dbReference>
<protein>
    <recommendedName>
        <fullName evidence="7">Cation efflux protein transmembrane domain-containing protein</fullName>
    </recommendedName>
</protein>